<reference evidence="6 7" key="1">
    <citation type="journal article" date="2023" name="Genes (Basel)">
        <title>Chromosome-Level Genome Assembly and Circadian Gene Repertoire of the Patagonia Blennie Eleginops maclovinus-The Closest Ancestral Proxy of Antarctic Cryonotothenioids.</title>
        <authorList>
            <person name="Cheng C.C."/>
            <person name="Rivera-Colon A.G."/>
            <person name="Minhas B.F."/>
            <person name="Wilson L."/>
            <person name="Rayamajhi N."/>
            <person name="Vargas-Chacoff L."/>
            <person name="Catchen J.M."/>
        </authorList>
    </citation>
    <scope>NUCLEOTIDE SEQUENCE [LARGE SCALE GENOMIC DNA]</scope>
    <source>
        <strain evidence="6">JMC-PN-2008</strain>
    </source>
</reference>
<dbReference type="SMART" id="SM00202">
    <property type="entry name" value="SR"/>
    <property type="match status" value="1"/>
</dbReference>
<keyword evidence="1 4" id="KW-0732">Signal</keyword>
<gene>
    <name evidence="6" type="ORF">PBY51_007854</name>
</gene>
<name>A0AAN7X281_ELEMC</name>
<evidence type="ECO:0000256" key="3">
    <source>
        <dbReference type="PROSITE-ProRule" id="PRU00196"/>
    </source>
</evidence>
<dbReference type="SMART" id="SM00875">
    <property type="entry name" value="BACK"/>
    <property type="match status" value="1"/>
</dbReference>
<dbReference type="Pfam" id="PF07707">
    <property type="entry name" value="BACK"/>
    <property type="match status" value="1"/>
</dbReference>
<dbReference type="InterPro" id="IPR011705">
    <property type="entry name" value="BACK"/>
</dbReference>
<protein>
    <recommendedName>
        <fullName evidence="5">SRCR domain-containing protein</fullName>
    </recommendedName>
</protein>
<dbReference type="InterPro" id="IPR051481">
    <property type="entry name" value="BTB-POZ/Galectin-3-binding"/>
</dbReference>
<evidence type="ECO:0000256" key="4">
    <source>
        <dbReference type="SAM" id="SignalP"/>
    </source>
</evidence>
<feature type="disulfide bond" evidence="3">
    <location>
        <begin position="78"/>
        <end position="139"/>
    </location>
</feature>
<keyword evidence="7" id="KW-1185">Reference proteome</keyword>
<dbReference type="PROSITE" id="PS50287">
    <property type="entry name" value="SRCR_2"/>
    <property type="match status" value="1"/>
</dbReference>
<dbReference type="PRINTS" id="PR00258">
    <property type="entry name" value="SPERACTRCPTR"/>
</dbReference>
<dbReference type="Proteomes" id="UP001346869">
    <property type="component" value="Unassembled WGS sequence"/>
</dbReference>
<feature type="chain" id="PRO_5042985258" description="SRCR domain-containing protein" evidence="4">
    <location>
        <begin position="23"/>
        <end position="582"/>
    </location>
</feature>
<dbReference type="InterPro" id="IPR036772">
    <property type="entry name" value="SRCR-like_dom_sf"/>
</dbReference>
<accession>A0AAN7X281</accession>
<proteinExistence type="predicted"/>
<reference evidence="6 7" key="2">
    <citation type="journal article" date="2023" name="Mol. Biol. Evol.">
        <title>Genomics of Secondarily Temperate Adaptation in the Only Non-Antarctic Icefish.</title>
        <authorList>
            <person name="Rivera-Colon A.G."/>
            <person name="Rayamajhi N."/>
            <person name="Minhas B.F."/>
            <person name="Madrigal G."/>
            <person name="Bilyk K.T."/>
            <person name="Yoon V."/>
            <person name="Hune M."/>
            <person name="Gregory S."/>
            <person name="Cheng C.H.C."/>
            <person name="Catchen J.M."/>
        </authorList>
    </citation>
    <scope>NUCLEOTIDE SEQUENCE [LARGE SCALE GENOMIC DNA]</scope>
    <source>
        <strain evidence="6">JMC-PN-2008</strain>
    </source>
</reference>
<feature type="domain" description="SRCR" evidence="5">
    <location>
        <begin position="41"/>
        <end position="140"/>
    </location>
</feature>
<dbReference type="EMBL" id="JAUZQC010000017">
    <property type="protein sequence ID" value="KAK5856246.1"/>
    <property type="molecule type" value="Genomic_DNA"/>
</dbReference>
<dbReference type="SUPFAM" id="SSF54695">
    <property type="entry name" value="POZ domain"/>
    <property type="match status" value="1"/>
</dbReference>
<sequence length="582" mass="66713">MLAHQKVFTLWLLLLLPVSGSASRLSMFESRTNPVLQEGDVRLFGGGVSEGRVEIYHNGKWGTVCDDSWDMAEAQVVCRQLHFPGAKSVVIGKNYGKVSGPIWLDDLSCTGTESYLSKCAFTSWGVTDCSHKEDVGVICETSYSNLTKRDSLHSLDHSISLSEERGQIFDSSDGCDFLILVQSISDNIQDDGTQEVVKTTICAHKIILSQFPRFNASEGINNITINISESCQPHVTTFIRYIYTRKVDIAFSSVQCLHWLAYTFGLKELMEDTGRLFSQILPEDASYQTQVSLYEYAVKTGDFVLEENCLQYLAWNYQNLTMSPAWTDISVQLLGSLLLRSDLVVPDEYVLLQTVESWIQEKGNSTTLTTQHDLLNRIRFPMIPAEALYDLESNSSLYSTHKNLYQENLLEAYQFNMLLFSYLKANPRFSIENDHYQTRIYTSEPWSVVLTPPITYPRYNNQYNQIPALWLNVPIHNSLLFKQNRISWEANIFRNQRECSNRGMRCNSFPVARLNPQNSLPKNQQILFRNRLLLICQGNYISQVQDFKENLAYISVNMTQDLTFPCPDDQFSYRFVVRPQYV</sequence>
<dbReference type="Pfam" id="PF00530">
    <property type="entry name" value="SRCR"/>
    <property type="match status" value="1"/>
</dbReference>
<dbReference type="Gene3D" id="1.25.40.420">
    <property type="match status" value="1"/>
</dbReference>
<organism evidence="6 7">
    <name type="scientific">Eleginops maclovinus</name>
    <name type="common">Patagonian blennie</name>
    <name type="synonym">Eleginus maclovinus</name>
    <dbReference type="NCBI Taxonomy" id="56733"/>
    <lineage>
        <taxon>Eukaryota</taxon>
        <taxon>Metazoa</taxon>
        <taxon>Chordata</taxon>
        <taxon>Craniata</taxon>
        <taxon>Vertebrata</taxon>
        <taxon>Euteleostomi</taxon>
        <taxon>Actinopterygii</taxon>
        <taxon>Neopterygii</taxon>
        <taxon>Teleostei</taxon>
        <taxon>Neoteleostei</taxon>
        <taxon>Acanthomorphata</taxon>
        <taxon>Eupercaria</taxon>
        <taxon>Perciformes</taxon>
        <taxon>Notothenioidei</taxon>
        <taxon>Eleginopidae</taxon>
        <taxon>Eleginops</taxon>
    </lineage>
</organism>
<dbReference type="InterPro" id="IPR011333">
    <property type="entry name" value="SKP1/BTB/POZ_sf"/>
</dbReference>
<comment type="caution">
    <text evidence="6">The sequence shown here is derived from an EMBL/GenBank/DDBJ whole genome shotgun (WGS) entry which is preliminary data.</text>
</comment>
<evidence type="ECO:0000313" key="7">
    <source>
        <dbReference type="Proteomes" id="UP001346869"/>
    </source>
</evidence>
<feature type="disulfide bond" evidence="3">
    <location>
        <begin position="109"/>
        <end position="119"/>
    </location>
</feature>
<dbReference type="GO" id="GO:0016020">
    <property type="term" value="C:membrane"/>
    <property type="evidence" value="ECO:0007669"/>
    <property type="project" value="InterPro"/>
</dbReference>
<dbReference type="PANTHER" id="PTHR24410:SF16">
    <property type="entry name" value="GALECTIN-3-BINDING PROTEIN"/>
    <property type="match status" value="1"/>
</dbReference>
<evidence type="ECO:0000259" key="5">
    <source>
        <dbReference type="PROSITE" id="PS50287"/>
    </source>
</evidence>
<dbReference type="Gene3D" id="3.30.710.10">
    <property type="entry name" value="Potassium Channel Kv1.1, Chain A"/>
    <property type="match status" value="1"/>
</dbReference>
<evidence type="ECO:0000256" key="1">
    <source>
        <dbReference type="ARBA" id="ARBA00022729"/>
    </source>
</evidence>
<feature type="signal peptide" evidence="4">
    <location>
        <begin position="1"/>
        <end position="22"/>
    </location>
</feature>
<evidence type="ECO:0000313" key="6">
    <source>
        <dbReference type="EMBL" id="KAK5856246.1"/>
    </source>
</evidence>
<dbReference type="InterPro" id="IPR001190">
    <property type="entry name" value="SRCR"/>
</dbReference>
<feature type="disulfide bond" evidence="3">
    <location>
        <begin position="65"/>
        <end position="129"/>
    </location>
</feature>
<evidence type="ECO:0000256" key="2">
    <source>
        <dbReference type="ARBA" id="ARBA00023157"/>
    </source>
</evidence>
<dbReference type="AlphaFoldDB" id="A0AAN7X281"/>
<keyword evidence="2 3" id="KW-1015">Disulfide bond</keyword>
<dbReference type="SUPFAM" id="SSF56487">
    <property type="entry name" value="SRCR-like"/>
    <property type="match status" value="1"/>
</dbReference>
<dbReference type="PANTHER" id="PTHR24410">
    <property type="entry name" value="HL07962P-RELATED"/>
    <property type="match status" value="1"/>
</dbReference>
<dbReference type="FunFam" id="3.10.250.10:FF:000001">
    <property type="entry name" value="Lysyl oxidase 4 isoform X1"/>
    <property type="match status" value="1"/>
</dbReference>
<dbReference type="Gene3D" id="3.10.250.10">
    <property type="entry name" value="SRCR-like domain"/>
    <property type="match status" value="1"/>
</dbReference>